<evidence type="ECO:0000256" key="3">
    <source>
        <dbReference type="ARBA" id="ARBA00022786"/>
    </source>
</evidence>
<dbReference type="PROSITE" id="PS50011">
    <property type="entry name" value="PROTEIN_KINASE_DOM"/>
    <property type="match status" value="1"/>
</dbReference>
<dbReference type="InterPro" id="IPR011009">
    <property type="entry name" value="Kinase-like_dom_sf"/>
</dbReference>
<dbReference type="CDD" id="cd01989">
    <property type="entry name" value="USP_STK_Ubox_N"/>
    <property type="match status" value="1"/>
</dbReference>
<dbReference type="SUPFAM" id="SSF52402">
    <property type="entry name" value="Adenine nucleotide alpha hydrolases-like"/>
    <property type="match status" value="1"/>
</dbReference>
<comment type="catalytic activity">
    <reaction evidence="1">
        <text>S-ubiquitinyl-[E2 ubiquitin-conjugating enzyme]-L-cysteine + [acceptor protein]-L-lysine = [E2 ubiquitin-conjugating enzyme]-L-cysteine + N(6)-ubiquitinyl-[acceptor protein]-L-lysine.</text>
        <dbReference type="EC" id="2.3.2.27"/>
    </reaction>
</comment>
<proteinExistence type="predicted"/>
<feature type="region of interest" description="Disordered" evidence="5">
    <location>
        <begin position="270"/>
        <end position="310"/>
    </location>
</feature>
<dbReference type="Gene3D" id="3.40.50.620">
    <property type="entry name" value="HUPs"/>
    <property type="match status" value="1"/>
</dbReference>
<dbReference type="InterPro" id="IPR000719">
    <property type="entry name" value="Prot_kinase_dom"/>
</dbReference>
<dbReference type="EMBL" id="JACEIK010000089">
    <property type="protein sequence ID" value="MCD7449217.1"/>
    <property type="molecule type" value="Genomic_DNA"/>
</dbReference>
<organism evidence="7 8">
    <name type="scientific">Datura stramonium</name>
    <name type="common">Jimsonweed</name>
    <name type="synonym">Common thornapple</name>
    <dbReference type="NCBI Taxonomy" id="4076"/>
    <lineage>
        <taxon>Eukaryota</taxon>
        <taxon>Viridiplantae</taxon>
        <taxon>Streptophyta</taxon>
        <taxon>Embryophyta</taxon>
        <taxon>Tracheophyta</taxon>
        <taxon>Spermatophyta</taxon>
        <taxon>Magnoliopsida</taxon>
        <taxon>eudicotyledons</taxon>
        <taxon>Gunneridae</taxon>
        <taxon>Pentapetalae</taxon>
        <taxon>asterids</taxon>
        <taxon>lamiids</taxon>
        <taxon>Solanales</taxon>
        <taxon>Solanaceae</taxon>
        <taxon>Solanoideae</taxon>
        <taxon>Datureae</taxon>
        <taxon>Datura</taxon>
    </lineage>
</organism>
<dbReference type="EC" id="2.3.2.27" evidence="2"/>
<dbReference type="Proteomes" id="UP000823775">
    <property type="component" value="Unassembled WGS sequence"/>
</dbReference>
<dbReference type="Pfam" id="PF00582">
    <property type="entry name" value="Usp"/>
    <property type="match status" value="1"/>
</dbReference>
<dbReference type="InterPro" id="IPR006016">
    <property type="entry name" value="UspA"/>
</dbReference>
<dbReference type="SMART" id="SM00220">
    <property type="entry name" value="S_TKc"/>
    <property type="match status" value="1"/>
</dbReference>
<feature type="compositionally biased region" description="Basic and acidic residues" evidence="5">
    <location>
        <begin position="235"/>
        <end position="245"/>
    </location>
</feature>
<feature type="compositionally biased region" description="Polar residues" evidence="5">
    <location>
        <begin position="221"/>
        <end position="234"/>
    </location>
</feature>
<evidence type="ECO:0000256" key="4">
    <source>
        <dbReference type="SAM" id="Coils"/>
    </source>
</evidence>
<dbReference type="SUPFAM" id="SSF56112">
    <property type="entry name" value="Protein kinase-like (PK-like)"/>
    <property type="match status" value="1"/>
</dbReference>
<feature type="compositionally biased region" description="Low complexity" evidence="5">
    <location>
        <begin position="202"/>
        <end position="217"/>
    </location>
</feature>
<feature type="region of interest" description="Disordered" evidence="5">
    <location>
        <begin position="202"/>
        <end position="257"/>
    </location>
</feature>
<evidence type="ECO:0000256" key="5">
    <source>
        <dbReference type="SAM" id="MobiDB-lite"/>
    </source>
</evidence>
<feature type="compositionally biased region" description="Polar residues" evidence="5">
    <location>
        <begin position="270"/>
        <end position="279"/>
    </location>
</feature>
<reference evidence="7 8" key="1">
    <citation type="journal article" date="2021" name="BMC Genomics">
        <title>Datura genome reveals duplications of psychoactive alkaloid biosynthetic genes and high mutation rate following tissue culture.</title>
        <authorList>
            <person name="Rajewski A."/>
            <person name="Carter-House D."/>
            <person name="Stajich J."/>
            <person name="Litt A."/>
        </authorList>
    </citation>
    <scope>NUCLEOTIDE SEQUENCE [LARGE SCALE GENOMIC DNA]</scope>
    <source>
        <strain evidence="7">AR-01</strain>
    </source>
</reference>
<gene>
    <name evidence="7" type="ORF">HAX54_050655</name>
</gene>
<protein>
    <recommendedName>
        <fullName evidence="2">RING-type E3 ubiquitin transferase</fullName>
        <ecNumber evidence="2">2.3.2.27</ecNumber>
    </recommendedName>
</protein>
<dbReference type="Gene3D" id="3.30.200.20">
    <property type="entry name" value="Phosphorylase Kinase, domain 1"/>
    <property type="match status" value="1"/>
</dbReference>
<dbReference type="Pfam" id="PF00069">
    <property type="entry name" value="Pkinase"/>
    <property type="match status" value="1"/>
</dbReference>
<evidence type="ECO:0000259" key="6">
    <source>
        <dbReference type="PROSITE" id="PS50011"/>
    </source>
</evidence>
<feature type="region of interest" description="Disordered" evidence="5">
    <location>
        <begin position="803"/>
        <end position="831"/>
    </location>
</feature>
<feature type="compositionally biased region" description="Polar residues" evidence="5">
    <location>
        <begin position="301"/>
        <end position="310"/>
    </location>
</feature>
<dbReference type="InterPro" id="IPR014729">
    <property type="entry name" value="Rossmann-like_a/b/a_fold"/>
</dbReference>
<feature type="region of interest" description="Disordered" evidence="5">
    <location>
        <begin position="154"/>
        <end position="184"/>
    </location>
</feature>
<name>A0ABS8RQW9_DATST</name>
<evidence type="ECO:0000256" key="1">
    <source>
        <dbReference type="ARBA" id="ARBA00000900"/>
    </source>
</evidence>
<dbReference type="CDD" id="cd14066">
    <property type="entry name" value="STKc_IRAK"/>
    <property type="match status" value="1"/>
</dbReference>
<keyword evidence="8" id="KW-1185">Reference proteome</keyword>
<keyword evidence="3" id="KW-0833">Ubl conjugation pathway</keyword>
<feature type="compositionally biased region" description="Polar residues" evidence="5">
    <location>
        <begin position="247"/>
        <end position="257"/>
    </location>
</feature>
<feature type="coiled-coil region" evidence="4">
    <location>
        <begin position="387"/>
        <end position="491"/>
    </location>
</feature>
<feature type="compositionally biased region" description="Low complexity" evidence="5">
    <location>
        <begin position="155"/>
        <end position="181"/>
    </location>
</feature>
<evidence type="ECO:0000313" key="7">
    <source>
        <dbReference type="EMBL" id="MCD7449217.1"/>
    </source>
</evidence>
<dbReference type="Gene3D" id="1.10.510.10">
    <property type="entry name" value="Transferase(Phosphotransferase) domain 1"/>
    <property type="match status" value="1"/>
</dbReference>
<comment type="caution">
    <text evidence="7">The sequence shown here is derived from an EMBL/GenBank/DDBJ whole genome shotgun (WGS) entry which is preliminary data.</text>
</comment>
<dbReference type="InterPro" id="IPR008271">
    <property type="entry name" value="Ser/Thr_kinase_AS"/>
</dbReference>
<dbReference type="InterPro" id="IPR051348">
    <property type="entry name" value="U-box_ubiquitin_ligases"/>
</dbReference>
<dbReference type="PANTHER" id="PTHR45647:SF51">
    <property type="entry name" value="PROTEIN KINASE SUPERFAMILY PROTEIN"/>
    <property type="match status" value="1"/>
</dbReference>
<evidence type="ECO:0000313" key="8">
    <source>
        <dbReference type="Proteomes" id="UP000823775"/>
    </source>
</evidence>
<dbReference type="PANTHER" id="PTHR45647">
    <property type="entry name" value="OS02G0152300 PROTEIN"/>
    <property type="match status" value="1"/>
</dbReference>
<dbReference type="PROSITE" id="PS00108">
    <property type="entry name" value="PROTEIN_KINASE_ST"/>
    <property type="match status" value="1"/>
</dbReference>
<sequence length="831" mass="91937">MPKTGSTVAVAIDRDKNSQHAVRWAVDNLPVKKNGQILLIHVHLHDENLHSHSMVANNSPTMAEMQQFFLPYRGICARKGIQATEVILQDTDVAQALTEYITQKFITTIVLGVSTRNALTRAFKIQDVPSSLSRSVPEFCSIYAISRGKGLKLKSASQPATPSSKASSSQSSQAGSSHDSPVSQALMPQESWGNIGTFESIDAGSQSVSSDSSCASDGHPASQNTSPNYSSASEHTSKALSDRQHNNRIPSPDQSVNSINELINKIQLTRQPASKNLTPMPSAGAGGHLSEWAPPAELAGSSENSSQDTVNSDKYFTQILHDRHLGSLIAPSHHTVNNLNLRLHTKESSFYSTSGSSNLSGSSSYRFSDMSFEHSDSSHNVSDASRCSISSQNAAELEEEMKRLKFEMKKTLDMYNETCRRQARDIDHSKSKEACNLEEAKEVREASHAMLEKEKQKCKAALEVARMAQHIAELESKKRKFVERKFRHEAEENKKAQDAFARSVIFYRTYSTDEIEAATNYFSDSKKIGEGGYGPVYEGYLDHTAVAIKVLRSDISQGQTQFQKEIEVLNRLRHPNVVLLLGVCPEYGCLVYEYMENGSLEDRLFCKNRSPPMPWPARFRIAAEIAAALHFFHRTKPEPIVHRDLKPANILLDANYKSKISDVGLARLVPASVSGSATQFLMTSAAGTFCYIDPEYQQTGMLNPKSDIYSLGIMLLQIITARPPMGLAHHVERSIEKGKFDDILDPSVNDWPLEEALSFAKLALKCCELRRKDRPDLGSVILPELERLKDIALDYRPRGRFSLHPSSSEESLAVGEEVRSSISDGQSDKAA</sequence>
<accession>A0ABS8RQW9</accession>
<evidence type="ECO:0000256" key="2">
    <source>
        <dbReference type="ARBA" id="ARBA00012483"/>
    </source>
</evidence>
<feature type="domain" description="Protein kinase" evidence="6">
    <location>
        <begin position="522"/>
        <end position="812"/>
    </location>
</feature>
<keyword evidence="4" id="KW-0175">Coiled coil</keyword>